<evidence type="ECO:0000313" key="2">
    <source>
        <dbReference type="Proteomes" id="UP000183940"/>
    </source>
</evidence>
<sequence>MVQVLVPISAWQANDDERQYYTYINESDYPGANRFNVGDKVKLNYEEFDDSPYIHRVDGVELDLDVNQWKYWVVFDPNFSHPDPMVQAWIENKEGFHFFLEYFLVAVQCNTTARSYYAAT</sequence>
<accession>A0A1L9QN31</accession>
<dbReference type="AlphaFoldDB" id="A0A1L9QN31"/>
<name>A0A1L9QN31_9CYAN</name>
<protein>
    <submittedName>
        <fullName evidence="1">Uncharacterized protein</fullName>
    </submittedName>
</protein>
<evidence type="ECO:0000313" key="1">
    <source>
        <dbReference type="EMBL" id="OJJ24088.1"/>
    </source>
</evidence>
<dbReference type="EMBL" id="MLAW01000038">
    <property type="protein sequence ID" value="OJJ24088.1"/>
    <property type="molecule type" value="Genomic_DNA"/>
</dbReference>
<comment type="caution">
    <text evidence="1">The sequence shown here is derived from an EMBL/GenBank/DDBJ whole genome shotgun (WGS) entry which is preliminary data.</text>
</comment>
<keyword evidence="2" id="KW-1185">Reference proteome</keyword>
<gene>
    <name evidence="1" type="ORF">BI308_18620</name>
</gene>
<dbReference type="Proteomes" id="UP000183940">
    <property type="component" value="Unassembled WGS sequence"/>
</dbReference>
<organism evidence="1 2">
    <name type="scientific">Roseofilum reptotaenium AO1-A</name>
    <dbReference type="NCBI Taxonomy" id="1925591"/>
    <lineage>
        <taxon>Bacteria</taxon>
        <taxon>Bacillati</taxon>
        <taxon>Cyanobacteriota</taxon>
        <taxon>Cyanophyceae</taxon>
        <taxon>Desertifilales</taxon>
        <taxon>Desertifilaceae</taxon>
        <taxon>Roseofilum</taxon>
    </lineage>
</organism>
<reference evidence="1" key="1">
    <citation type="submission" date="2016-10" db="EMBL/GenBank/DDBJ databases">
        <title>CRISPR-Cas defence system in Roseofilum reptotaenium: evidence of a bacteriophage-cyanobacterium arms race in the coral black band disease.</title>
        <authorList>
            <person name="Buerger P."/>
            <person name="Wood-Charlson E.M."/>
            <person name="Weynberg K.D."/>
            <person name="Willis B."/>
            <person name="Van Oppen M.J."/>
        </authorList>
    </citation>
    <scope>NUCLEOTIDE SEQUENCE [LARGE SCALE GENOMIC DNA]</scope>
    <source>
        <strain evidence="1">AO1-A</strain>
    </source>
</reference>
<proteinExistence type="predicted"/>